<feature type="region of interest" description="Disordered" evidence="1">
    <location>
        <begin position="945"/>
        <end position="1229"/>
    </location>
</feature>
<feature type="compositionally biased region" description="Low complexity" evidence="1">
    <location>
        <begin position="702"/>
        <end position="720"/>
    </location>
</feature>
<dbReference type="OrthoDB" id="10651876at2759"/>
<dbReference type="Proteomes" id="UP000002630">
    <property type="component" value="Linkage Group LG15"/>
</dbReference>
<feature type="compositionally biased region" description="Low complexity" evidence="1">
    <location>
        <begin position="994"/>
        <end position="1005"/>
    </location>
</feature>
<keyword evidence="4" id="KW-1185">Reference proteome</keyword>
<sequence>MLDNLPPKKWRAHKTLLWTVKQRFSTLDAMRHGLWKKRLPLPDVPFPRKQAPLLMFVHKWHAPGTLAMPAEEMEERREGLQAYLSELSGLKDSWRSDVVTEVLCLAEDDATSASASPAGNQANEAQPPSSSALPPPVTKAVSWVDQQTPATALTDFAARPDEAPHCTPRSPPPPPPPVSALSSSSKLTPPSLSLSSPKPTAEAAAVAAGAPTSSTTTPGGGAVSASDSPDAASGSVLEETRDADVGEGSAAAAMGAPAAAAAAAPEDSTPAAADSCEEKGQEPTAFLSPPKGPADAAADAAAVADGPAASLLRTEPRLLTRRVRERARKRLEQQLHAATAAKPGSGGGYAPADTAAVDPIPVADSAAISTPPVSLPSSPIRPAPFTADEPGEARRVSQSHDVVSVSSSPAAAEQAEKTSGVPPAAAIPGDVPATACAVASPAGETTAAEGERNTGGGEEEEDGGAEGAATVQQPGIPSTAEKGETQGAAGSSGGGEKEEREAAAEGGLPESMGTPGAEVQAGESLLPSLLLSAPTAVLTAAAVLAAEIAAEKPEDEERLGQQTEPPLSDQTSPATALPATETAGSQEGQTEESVAVAAAPVEDQTLAEDEGEASGSEGASAVVATAAGGDTAEIAAEKPEDEERLGQQTEPPLSDQTSPATALPATETAGSQEGQTEESVAVAASPVEDQSLAEDEGGASGSEGASAVVATATGGHTAEITAEEPEDEERLGQYTEPPLSDQTSPATALPATETAGSQEGQTEESVAVAAAPVEDQSLAEDEGGASGSEGASTVVAAATGGGTSPAGDYTVTLSALDAQDPSDSGSEEASAEVSAAKGSAAPVDGRTPAPPAEEVAAEMQEGPPAEHAAAEDSGADAQTLSILAVAAAAADAAVEQEGREERDRGHASAVSALTLSSATEDYTEEGESREANVCCADGAAAAPGELAGQTVDAHPPTSLPTPTTATKGRASLLNRARWSLSSKKATADTKQKDAAGAGAAAAAGGVNPAEDLAQEEAAAAAAAPSKPLSLSSTTTPTAAGPSAFTPRTASRLASLRNKARGWRKSRGSGGGGGRDSEGSGPLSDGRAGGSSRGSGSGPLSGRRSLGAVARRRTVSGPLSLSSARSGKGGSKGFFSSMSKSPEAAAGDSDGHKGEEGLPAPGEEETGGGGGVSPGGLAPASGSATGNPAQTDSDDGALAPVGAKDGPAAAGGGGGSGFDGFAVPPSPSEG</sequence>
<evidence type="ECO:0000256" key="1">
    <source>
        <dbReference type="SAM" id="MobiDB-lite"/>
    </source>
</evidence>
<feature type="compositionally biased region" description="Low complexity" evidence="1">
    <location>
        <begin position="1198"/>
        <end position="1207"/>
    </location>
</feature>
<dbReference type="InParanoid" id="D8LMX4"/>
<dbReference type="AlphaFoldDB" id="D8LMX4"/>
<feature type="compositionally biased region" description="Low complexity" evidence="1">
    <location>
        <begin position="1174"/>
        <end position="1185"/>
    </location>
</feature>
<feature type="compositionally biased region" description="Gly residues" evidence="1">
    <location>
        <begin position="1208"/>
        <end position="1217"/>
    </location>
</feature>
<gene>
    <name evidence="3" type="ORF">Esi_0041_0139</name>
</gene>
<feature type="compositionally biased region" description="Low complexity" evidence="1">
    <location>
        <begin position="591"/>
        <end position="602"/>
    </location>
</feature>
<dbReference type="PROSITE" id="PS50195">
    <property type="entry name" value="PX"/>
    <property type="match status" value="1"/>
</dbReference>
<feature type="domain" description="PX" evidence="2">
    <location>
        <begin position="1"/>
        <end position="110"/>
    </location>
</feature>
<evidence type="ECO:0000313" key="4">
    <source>
        <dbReference type="Proteomes" id="UP000002630"/>
    </source>
</evidence>
<feature type="region of interest" description="Disordered" evidence="1">
    <location>
        <begin position="160"/>
        <end position="301"/>
    </location>
</feature>
<dbReference type="EMBL" id="FN649740">
    <property type="protein sequence ID" value="CBN74775.1"/>
    <property type="molecule type" value="Genomic_DNA"/>
</dbReference>
<feature type="compositionally biased region" description="Polar residues" evidence="1">
    <location>
        <begin position="367"/>
        <end position="377"/>
    </location>
</feature>
<feature type="compositionally biased region" description="Polar residues" evidence="1">
    <location>
        <begin position="112"/>
        <end position="126"/>
    </location>
</feature>
<accession>D8LMX4</accession>
<feature type="compositionally biased region" description="Basic residues" evidence="1">
    <location>
        <begin position="1057"/>
        <end position="1066"/>
    </location>
</feature>
<dbReference type="Gene3D" id="3.30.1520.10">
    <property type="entry name" value="Phox-like domain"/>
    <property type="match status" value="1"/>
</dbReference>
<feature type="compositionally biased region" description="Low complexity" evidence="1">
    <location>
        <begin position="763"/>
        <end position="774"/>
    </location>
</feature>
<feature type="compositionally biased region" description="Low complexity" evidence="1">
    <location>
        <begin position="613"/>
        <end position="633"/>
    </location>
</feature>
<dbReference type="InterPro" id="IPR001683">
    <property type="entry name" value="PX_dom"/>
</dbReference>
<dbReference type="SUPFAM" id="SSF64268">
    <property type="entry name" value="PX domain"/>
    <property type="match status" value="1"/>
</dbReference>
<feature type="compositionally biased region" description="Low complexity" evidence="1">
    <location>
        <begin position="884"/>
        <end position="893"/>
    </location>
</feature>
<reference evidence="3 4" key="1">
    <citation type="journal article" date="2010" name="Nature">
        <title>The Ectocarpus genome and the independent evolution of multicellularity in brown algae.</title>
        <authorList>
            <person name="Cock J.M."/>
            <person name="Sterck L."/>
            <person name="Rouze P."/>
            <person name="Scornet D."/>
            <person name="Allen A.E."/>
            <person name="Amoutzias G."/>
            <person name="Anthouard V."/>
            <person name="Artiguenave F."/>
            <person name="Aury J.M."/>
            <person name="Badger J.H."/>
            <person name="Beszteri B."/>
            <person name="Billiau K."/>
            <person name="Bonnet E."/>
            <person name="Bothwell J.H."/>
            <person name="Bowler C."/>
            <person name="Boyen C."/>
            <person name="Brownlee C."/>
            <person name="Carrano C.J."/>
            <person name="Charrier B."/>
            <person name="Cho G.Y."/>
            <person name="Coelho S.M."/>
            <person name="Collen J."/>
            <person name="Corre E."/>
            <person name="Da Silva C."/>
            <person name="Delage L."/>
            <person name="Delaroque N."/>
            <person name="Dittami S.M."/>
            <person name="Doulbeau S."/>
            <person name="Elias M."/>
            <person name="Farnham G."/>
            <person name="Gachon C.M."/>
            <person name="Gschloessl B."/>
            <person name="Heesch S."/>
            <person name="Jabbari K."/>
            <person name="Jubin C."/>
            <person name="Kawai H."/>
            <person name="Kimura K."/>
            <person name="Kloareg B."/>
            <person name="Kupper F.C."/>
            <person name="Lang D."/>
            <person name="Le Bail A."/>
            <person name="Leblanc C."/>
            <person name="Lerouge P."/>
            <person name="Lohr M."/>
            <person name="Lopez P.J."/>
            <person name="Martens C."/>
            <person name="Maumus F."/>
            <person name="Michel G."/>
            <person name="Miranda-Saavedra D."/>
            <person name="Morales J."/>
            <person name="Moreau H."/>
            <person name="Motomura T."/>
            <person name="Nagasato C."/>
            <person name="Napoli C.A."/>
            <person name="Nelson D.R."/>
            <person name="Nyvall-Collen P."/>
            <person name="Peters A.F."/>
            <person name="Pommier C."/>
            <person name="Potin P."/>
            <person name="Poulain J."/>
            <person name="Quesneville H."/>
            <person name="Read B."/>
            <person name="Rensing S.A."/>
            <person name="Ritter A."/>
            <person name="Rousvoal S."/>
            <person name="Samanta M."/>
            <person name="Samson G."/>
            <person name="Schroeder D.C."/>
            <person name="Segurens B."/>
            <person name="Strittmatter M."/>
            <person name="Tonon T."/>
            <person name="Tregear J.W."/>
            <person name="Valentin K."/>
            <person name="von Dassow P."/>
            <person name="Yamagishi T."/>
            <person name="Van de Peer Y."/>
            <person name="Wincker P."/>
        </authorList>
    </citation>
    <scope>NUCLEOTIDE SEQUENCE [LARGE SCALE GENOMIC DNA]</scope>
    <source>
        <strain evidence="4">Ec32 / CCAP1310/4</strain>
    </source>
</reference>
<organism evidence="3 4">
    <name type="scientific">Ectocarpus siliculosus</name>
    <name type="common">Brown alga</name>
    <name type="synonym">Conferva siliculosa</name>
    <dbReference type="NCBI Taxonomy" id="2880"/>
    <lineage>
        <taxon>Eukaryota</taxon>
        <taxon>Sar</taxon>
        <taxon>Stramenopiles</taxon>
        <taxon>Ochrophyta</taxon>
        <taxon>PX clade</taxon>
        <taxon>Phaeophyceae</taxon>
        <taxon>Ectocarpales</taxon>
        <taxon>Ectocarpaceae</taxon>
        <taxon>Ectocarpus</taxon>
    </lineage>
</organism>
<feature type="region of interest" description="Disordered" evidence="1">
    <location>
        <begin position="549"/>
        <end position="930"/>
    </location>
</feature>
<feature type="compositionally biased region" description="Basic and acidic residues" evidence="1">
    <location>
        <begin position="896"/>
        <end position="906"/>
    </location>
</feature>
<feature type="compositionally biased region" description="Low complexity" evidence="1">
    <location>
        <begin position="179"/>
        <end position="236"/>
    </location>
</feature>
<evidence type="ECO:0000313" key="3">
    <source>
        <dbReference type="EMBL" id="CBN74775.1"/>
    </source>
</evidence>
<feature type="compositionally biased region" description="Low complexity" evidence="1">
    <location>
        <begin position="831"/>
        <end position="841"/>
    </location>
</feature>
<feature type="compositionally biased region" description="Gly residues" evidence="1">
    <location>
        <begin position="1086"/>
        <end position="1098"/>
    </location>
</feature>
<feature type="compositionally biased region" description="Low complexity" evidence="1">
    <location>
        <begin position="250"/>
        <end position="273"/>
    </location>
</feature>
<dbReference type="EMBL" id="FN648608">
    <property type="protein sequence ID" value="CBN74775.1"/>
    <property type="molecule type" value="Genomic_DNA"/>
</dbReference>
<dbReference type="OMA" id="TVTHERT"/>
<feature type="compositionally biased region" description="Pro residues" evidence="1">
    <location>
        <begin position="169"/>
        <end position="178"/>
    </location>
</feature>
<proteinExistence type="predicted"/>
<feature type="region of interest" description="Disordered" evidence="1">
    <location>
        <begin position="112"/>
        <end position="140"/>
    </location>
</feature>
<feature type="compositionally biased region" description="Low complexity" evidence="1">
    <location>
        <begin position="399"/>
        <end position="408"/>
    </location>
</feature>
<feature type="compositionally biased region" description="Polar residues" evidence="1">
    <location>
        <begin position="646"/>
        <end position="660"/>
    </location>
</feature>
<name>D8LMX4_ECTSI</name>
<feature type="compositionally biased region" description="Polar residues" evidence="1">
    <location>
        <begin position="560"/>
        <end position="574"/>
    </location>
</feature>
<feature type="compositionally biased region" description="Low complexity" evidence="1">
    <location>
        <begin position="1017"/>
        <end position="1046"/>
    </location>
</feature>
<feature type="compositionally biased region" description="Low complexity" evidence="1">
    <location>
        <begin position="788"/>
        <end position="798"/>
    </location>
</feature>
<dbReference type="GO" id="GO:0035091">
    <property type="term" value="F:phosphatidylinositol binding"/>
    <property type="evidence" value="ECO:0007669"/>
    <property type="project" value="InterPro"/>
</dbReference>
<feature type="compositionally biased region" description="Polar residues" evidence="1">
    <location>
        <begin position="668"/>
        <end position="678"/>
    </location>
</feature>
<evidence type="ECO:0000259" key="2">
    <source>
        <dbReference type="PROSITE" id="PS50195"/>
    </source>
</evidence>
<dbReference type="CDD" id="cd06093">
    <property type="entry name" value="PX_domain"/>
    <property type="match status" value="1"/>
</dbReference>
<protein>
    <recommendedName>
        <fullName evidence="2">PX domain-containing protein</fullName>
    </recommendedName>
</protein>
<feature type="region of interest" description="Disordered" evidence="1">
    <location>
        <begin position="335"/>
        <end position="520"/>
    </location>
</feature>
<dbReference type="InterPro" id="IPR036871">
    <property type="entry name" value="PX_dom_sf"/>
</dbReference>
<feature type="compositionally biased region" description="Low complexity" evidence="1">
    <location>
        <begin position="907"/>
        <end position="919"/>
    </location>
</feature>